<organism evidence="2">
    <name type="scientific">Attheya septentrionalis</name>
    <dbReference type="NCBI Taxonomy" id="420275"/>
    <lineage>
        <taxon>Eukaryota</taxon>
        <taxon>Sar</taxon>
        <taxon>Stramenopiles</taxon>
        <taxon>Ochrophyta</taxon>
        <taxon>Bacillariophyta</taxon>
        <taxon>Coscinodiscophyceae</taxon>
        <taxon>Chaetocerotophycidae</taxon>
        <taxon>Chaetocerotales</taxon>
        <taxon>Attheyaceae</taxon>
        <taxon>Attheya</taxon>
    </lineage>
</organism>
<feature type="compositionally biased region" description="Acidic residues" evidence="1">
    <location>
        <begin position="161"/>
        <end position="175"/>
    </location>
</feature>
<feature type="compositionally biased region" description="Basic and acidic residues" evidence="1">
    <location>
        <begin position="324"/>
        <end position="338"/>
    </location>
</feature>
<feature type="compositionally biased region" description="Acidic residues" evidence="1">
    <location>
        <begin position="314"/>
        <end position="323"/>
    </location>
</feature>
<accession>A0A7S2UG23</accession>
<reference evidence="2" key="1">
    <citation type="submission" date="2021-01" db="EMBL/GenBank/DDBJ databases">
        <authorList>
            <person name="Corre E."/>
            <person name="Pelletier E."/>
            <person name="Niang G."/>
            <person name="Scheremetjew M."/>
            <person name="Finn R."/>
            <person name="Kale V."/>
            <person name="Holt S."/>
            <person name="Cochrane G."/>
            <person name="Meng A."/>
            <person name="Brown T."/>
            <person name="Cohen L."/>
        </authorList>
    </citation>
    <scope>NUCLEOTIDE SEQUENCE</scope>
    <source>
        <strain evidence="2">CCMP2084</strain>
    </source>
</reference>
<dbReference type="EMBL" id="HBHQ01015417">
    <property type="protein sequence ID" value="CAD9818475.1"/>
    <property type="molecule type" value="Transcribed_RNA"/>
</dbReference>
<evidence type="ECO:0000313" key="2">
    <source>
        <dbReference type="EMBL" id="CAD9818475.1"/>
    </source>
</evidence>
<evidence type="ECO:0000256" key="1">
    <source>
        <dbReference type="SAM" id="MobiDB-lite"/>
    </source>
</evidence>
<feature type="region of interest" description="Disordered" evidence="1">
    <location>
        <begin position="100"/>
        <end position="125"/>
    </location>
</feature>
<feature type="compositionally biased region" description="Basic and acidic residues" evidence="1">
    <location>
        <begin position="260"/>
        <end position="270"/>
    </location>
</feature>
<name>A0A7S2UG23_9STRA</name>
<dbReference type="AlphaFoldDB" id="A0A7S2UG23"/>
<feature type="compositionally biased region" description="Low complexity" evidence="1">
    <location>
        <begin position="107"/>
        <end position="121"/>
    </location>
</feature>
<sequence length="338" mass="38079">MMQGVNDADYDVEISEEPLRSHDLKCPVCQAVHSPEEEDQFPADENGDDNVRRVYPGAMLVYVQTKCPICWNEEAGPPIVALPCGHAICPEDYQRLGGRLPGHNNHDTNNPNNNANRSSSSGRMGRWRLDRSDALLRSAIVMGATNAQVLRQEMMQHMNDDSSDSASSDDDEEPYTDEHSTSTTSDSDDDGRRQHRMRPLGVPTRASQENEDDSDVPPLVPRFGRRLPSSEWTRHRDTENNDHEDYDVCDVPPLVQRRSMVHDDPRDHPDGWPQHGDENDDSEDGTSRSSSSRSIIAVEDPPQWRPSGLRDPEASSDNDDDECDVRRQSLDHPDGWPH</sequence>
<feature type="compositionally biased region" description="Basic and acidic residues" evidence="1">
    <location>
        <begin position="232"/>
        <end position="243"/>
    </location>
</feature>
<proteinExistence type="predicted"/>
<gene>
    <name evidence="2" type="ORF">ASEP1449_LOCUS10307</name>
</gene>
<feature type="region of interest" description="Disordered" evidence="1">
    <location>
        <begin position="158"/>
        <end position="338"/>
    </location>
</feature>
<protein>
    <submittedName>
        <fullName evidence="2">Uncharacterized protein</fullName>
    </submittedName>
</protein>